<accession>A0ABQ5P539</accession>
<comment type="caution">
    <text evidence="3">The sequence shown here is derived from an EMBL/GenBank/DDBJ whole genome shotgun (WGS) entry which is preliminary data.</text>
</comment>
<reference evidence="3 4" key="1">
    <citation type="submission" date="2022-10" db="EMBL/GenBank/DDBJ databases">
        <title>Draft genome sequence of Streptomyces sp. YSPA8.</title>
        <authorList>
            <person name="Moriuchi R."/>
            <person name="Dohra H."/>
            <person name="Yamamura H."/>
            <person name="Kodani S."/>
        </authorList>
    </citation>
    <scope>NUCLEOTIDE SEQUENCE [LARGE SCALE GENOMIC DNA]</scope>
    <source>
        <strain evidence="3 4">YSPA8</strain>
    </source>
</reference>
<organism evidence="3 4">
    <name type="scientific">Streptomyces yaizuensis</name>
    <dbReference type="NCBI Taxonomy" id="2989713"/>
    <lineage>
        <taxon>Bacteria</taxon>
        <taxon>Bacillati</taxon>
        <taxon>Actinomycetota</taxon>
        <taxon>Actinomycetes</taxon>
        <taxon>Kitasatosporales</taxon>
        <taxon>Streptomycetaceae</taxon>
        <taxon>Streptomyces</taxon>
    </lineage>
</organism>
<evidence type="ECO:0000256" key="1">
    <source>
        <dbReference type="SAM" id="MobiDB-lite"/>
    </source>
</evidence>
<dbReference type="Proteomes" id="UP001291653">
    <property type="component" value="Unassembled WGS sequence"/>
</dbReference>
<name>A0ABQ5P539_9ACTN</name>
<feature type="signal peptide" evidence="2">
    <location>
        <begin position="1"/>
        <end position="26"/>
    </location>
</feature>
<feature type="chain" id="PRO_5047283115" evidence="2">
    <location>
        <begin position="27"/>
        <end position="210"/>
    </location>
</feature>
<evidence type="ECO:0000313" key="3">
    <source>
        <dbReference type="EMBL" id="GLF97714.1"/>
    </source>
</evidence>
<keyword evidence="4" id="KW-1185">Reference proteome</keyword>
<keyword evidence="2" id="KW-0732">Signal</keyword>
<evidence type="ECO:0000313" key="4">
    <source>
        <dbReference type="Proteomes" id="UP001291653"/>
    </source>
</evidence>
<dbReference type="EMBL" id="BSBI01000011">
    <property type="protein sequence ID" value="GLF97714.1"/>
    <property type="molecule type" value="Genomic_DNA"/>
</dbReference>
<proteinExistence type="predicted"/>
<feature type="region of interest" description="Disordered" evidence="1">
    <location>
        <begin position="173"/>
        <end position="210"/>
    </location>
</feature>
<evidence type="ECO:0000256" key="2">
    <source>
        <dbReference type="SAM" id="SignalP"/>
    </source>
</evidence>
<dbReference type="RefSeq" id="WP_323449687.1">
    <property type="nucleotide sequence ID" value="NZ_BSBI01000011.1"/>
</dbReference>
<gene>
    <name evidence="3" type="ORF">SYYSPA8_25475</name>
</gene>
<sequence length="210" mass="21854">MRRRNLLAGLATTAATTVLGTAPASARTTLSGPEDLLLHRHGSASGVEPTPHSVAAALAASRREFGACRYDALARALPARIALAQALGRQGAAEQSATTVAELYNTATRLCIKLGEDGLAAVTADRALTAALSGAGALTIAEAHRMVSSAWRRQGHYVRATDVAVTAAQQLAADRTAPHRRANAFPSREICTPPPRTPPPGKETGTRPRN</sequence>
<protein>
    <submittedName>
        <fullName evidence="3">Uncharacterized protein</fullName>
    </submittedName>
</protein>
<feature type="compositionally biased region" description="Pro residues" evidence="1">
    <location>
        <begin position="192"/>
        <end position="201"/>
    </location>
</feature>